<reference evidence="1" key="1">
    <citation type="submission" date="2022-10" db="EMBL/GenBank/DDBJ databases">
        <title>Chryseobacterium sp. nov., a novel bacterial species.</title>
        <authorList>
            <person name="Cao Y."/>
        </authorList>
    </citation>
    <scope>NUCLEOTIDE SEQUENCE</scope>
    <source>
        <strain evidence="1">KC 927</strain>
    </source>
</reference>
<dbReference type="Gene3D" id="3.40.50.80">
    <property type="entry name" value="Nucleotide-binding domain of ferredoxin-NADP reductase (FNR) module"/>
    <property type="match status" value="1"/>
</dbReference>
<keyword evidence="2" id="KW-1185">Reference proteome</keyword>
<accession>A0ABT3Y7X4</accession>
<name>A0ABT3Y7X4_9FLAO</name>
<evidence type="ECO:0000313" key="2">
    <source>
        <dbReference type="Proteomes" id="UP001070176"/>
    </source>
</evidence>
<sequence length="251" mass="29039">MSFLCSIKFKDMPTAPKWVNDALEKIAPSMLRMVKVEEIFYLNPCIKKVRLRGDFSALHFAPGFVISFRVSPTELRHYTVSQFDASSRTMDFIAHIHGDAIGAQYINGLMPGNEKIKLAVLGSDKQYDSKVEKQIIFGDETSLSLMSSFLPYLQQNQHQYQFLLELDDENRDIPEKLRLENYRVYSKNDLFRDKDQIHTIPHLLENAWSDANIVLTGNVDSIQNFRKVLKENKHKGKIYVKGYWMEGKKGL</sequence>
<dbReference type="InterPro" id="IPR017938">
    <property type="entry name" value="Riboflavin_synthase-like_b-brl"/>
</dbReference>
<dbReference type="InterPro" id="IPR039261">
    <property type="entry name" value="FNR_nucleotide-bd"/>
</dbReference>
<protein>
    <submittedName>
        <fullName evidence="1">Oxidoreductase</fullName>
    </submittedName>
</protein>
<comment type="caution">
    <text evidence="1">The sequence shown here is derived from an EMBL/GenBank/DDBJ whole genome shotgun (WGS) entry which is preliminary data.</text>
</comment>
<evidence type="ECO:0000313" key="1">
    <source>
        <dbReference type="EMBL" id="MCX8534267.1"/>
    </source>
</evidence>
<dbReference type="Proteomes" id="UP001070176">
    <property type="component" value="Unassembled WGS sequence"/>
</dbReference>
<dbReference type="EMBL" id="JAOVZV010000021">
    <property type="protein sequence ID" value="MCX8534267.1"/>
    <property type="molecule type" value="Genomic_DNA"/>
</dbReference>
<gene>
    <name evidence="1" type="ORF">OEA66_18105</name>
</gene>
<organism evidence="1 2">
    <name type="scientific">Chryseobacterium luquanense</name>
    <dbReference type="NCBI Taxonomy" id="2983766"/>
    <lineage>
        <taxon>Bacteria</taxon>
        <taxon>Pseudomonadati</taxon>
        <taxon>Bacteroidota</taxon>
        <taxon>Flavobacteriia</taxon>
        <taxon>Flavobacteriales</taxon>
        <taxon>Weeksellaceae</taxon>
        <taxon>Chryseobacterium group</taxon>
        <taxon>Chryseobacterium</taxon>
    </lineage>
</organism>
<dbReference type="SUPFAM" id="SSF63380">
    <property type="entry name" value="Riboflavin synthase domain-like"/>
    <property type="match status" value="1"/>
</dbReference>
<proteinExistence type="predicted"/>